<dbReference type="GO" id="GO:0016491">
    <property type="term" value="F:oxidoreductase activity"/>
    <property type="evidence" value="ECO:0007669"/>
    <property type="project" value="UniProtKB-KW"/>
</dbReference>
<evidence type="ECO:0000313" key="4">
    <source>
        <dbReference type="EMBL" id="BAN02511.1"/>
    </source>
</evidence>
<dbReference type="RefSeq" id="WP_015441758.1">
    <property type="nucleotide sequence ID" value="NC_020520.1"/>
</dbReference>
<dbReference type="SUPFAM" id="SSF51735">
    <property type="entry name" value="NAD(P)-binding Rossmann-fold domains"/>
    <property type="match status" value="1"/>
</dbReference>
<accession>A0A6C7E7Q1</accession>
<dbReference type="PANTHER" id="PTHR43618">
    <property type="entry name" value="7-ALPHA-HYDROXYSTEROID DEHYDROGENASE"/>
    <property type="match status" value="1"/>
</dbReference>
<sequence length="273" mass="28042">MSDNTFRSTGTSDLHVSNLFGLQGKVAVVTGGSRGIGFMIAAGLVSNGVKVYITARKAAACDAAAAELSELGECISIPADISTQEGIDSFVAAVTAQESQIDLLVNNAGAAWGAPLGEFPEEGFDKVMNVNVRAPFMLTQALLPQLEAGATADDPGRVIMIGSIDGIRVPIGDNYSYSAAKAGIHMLARHLGAHIVGRNITVNSIAPGPFESKMMAYMLADPDSKKMVEGANPRGRVGTAEDIAGTVIFLASRAGAYTSGATIPVDGGISTLA</sequence>
<dbReference type="Proteomes" id="UP000011863">
    <property type="component" value="Chromosome"/>
</dbReference>
<dbReference type="PRINTS" id="PR00080">
    <property type="entry name" value="SDRFAMILY"/>
</dbReference>
<evidence type="ECO:0000313" key="5">
    <source>
        <dbReference type="Proteomes" id="UP000011863"/>
    </source>
</evidence>
<gene>
    <name evidence="4" type="ORF">YM304_21970</name>
</gene>
<keyword evidence="2" id="KW-0521">NADP</keyword>
<reference evidence="4 5" key="1">
    <citation type="journal article" date="2013" name="Int. J. Syst. Evol. Microbiol.">
        <title>Ilumatobacter nonamiense sp. nov. and Ilumatobacter coccineum sp. nov., isolated from seashore sand.</title>
        <authorList>
            <person name="Matsumoto A."/>
            <person name="Kasai H."/>
            <person name="Matsuo Y."/>
            <person name="Shizuri Y."/>
            <person name="Ichikawa N."/>
            <person name="Fujita N."/>
            <person name="Omura S."/>
            <person name="Takahashi Y."/>
        </authorList>
    </citation>
    <scope>NUCLEOTIDE SEQUENCE [LARGE SCALE GENOMIC DNA]</scope>
    <source>
        <strain evidence="5">NBRC 103263 / KCTC 29153 / YM16-304</strain>
    </source>
</reference>
<dbReference type="Gene3D" id="3.40.50.720">
    <property type="entry name" value="NAD(P)-binding Rossmann-like Domain"/>
    <property type="match status" value="1"/>
</dbReference>
<dbReference type="KEGG" id="aym:YM304_21970"/>
<keyword evidence="5" id="KW-1185">Reference proteome</keyword>
<dbReference type="FunFam" id="3.40.50.720:FF:000084">
    <property type="entry name" value="Short-chain dehydrogenase reductase"/>
    <property type="match status" value="1"/>
</dbReference>
<dbReference type="InterPro" id="IPR002347">
    <property type="entry name" value="SDR_fam"/>
</dbReference>
<evidence type="ECO:0000256" key="1">
    <source>
        <dbReference type="ARBA" id="ARBA00006484"/>
    </source>
</evidence>
<dbReference type="AlphaFoldDB" id="A0A6C7E7Q1"/>
<name>A0A6C7E7Q1_ILUCY</name>
<proteinExistence type="inferred from homology"/>
<evidence type="ECO:0000256" key="2">
    <source>
        <dbReference type="ARBA" id="ARBA00022857"/>
    </source>
</evidence>
<dbReference type="Pfam" id="PF13561">
    <property type="entry name" value="adh_short_C2"/>
    <property type="match status" value="1"/>
</dbReference>
<dbReference type="PROSITE" id="PS00061">
    <property type="entry name" value="ADH_SHORT"/>
    <property type="match status" value="1"/>
</dbReference>
<evidence type="ECO:0000256" key="3">
    <source>
        <dbReference type="ARBA" id="ARBA00023002"/>
    </source>
</evidence>
<organism evidence="4 5">
    <name type="scientific">Ilumatobacter coccineus (strain NBRC 103263 / KCTC 29153 / YM16-304)</name>
    <dbReference type="NCBI Taxonomy" id="1313172"/>
    <lineage>
        <taxon>Bacteria</taxon>
        <taxon>Bacillati</taxon>
        <taxon>Actinomycetota</taxon>
        <taxon>Acidimicrobiia</taxon>
        <taxon>Acidimicrobiales</taxon>
        <taxon>Ilumatobacteraceae</taxon>
        <taxon>Ilumatobacter</taxon>
    </lineage>
</organism>
<dbReference type="InterPro" id="IPR036291">
    <property type="entry name" value="NAD(P)-bd_dom_sf"/>
</dbReference>
<comment type="similarity">
    <text evidence="1">Belongs to the short-chain dehydrogenases/reductases (SDR) family.</text>
</comment>
<protein>
    <submittedName>
        <fullName evidence="4">Putative oxidoreductase</fullName>
    </submittedName>
</protein>
<dbReference type="EMBL" id="AP012057">
    <property type="protein sequence ID" value="BAN02511.1"/>
    <property type="molecule type" value="Genomic_DNA"/>
</dbReference>
<dbReference type="InterPro" id="IPR020904">
    <property type="entry name" value="Sc_DH/Rdtase_CS"/>
</dbReference>
<dbReference type="PRINTS" id="PR00081">
    <property type="entry name" value="GDHRDH"/>
</dbReference>
<dbReference type="InterPro" id="IPR052178">
    <property type="entry name" value="Sec_Metab_Biosynth_SDR"/>
</dbReference>
<dbReference type="OrthoDB" id="286404at2"/>
<keyword evidence="3" id="KW-0560">Oxidoreductase</keyword>
<dbReference type="PANTHER" id="PTHR43618:SF8">
    <property type="entry name" value="7ALPHA-HYDROXYSTEROID DEHYDROGENASE"/>
    <property type="match status" value="1"/>
</dbReference>